<evidence type="ECO:0000313" key="2">
    <source>
        <dbReference type="EMBL" id="NRT19727.1"/>
    </source>
</evidence>
<feature type="domain" description="REase AHJR-like" evidence="1">
    <location>
        <begin position="11"/>
        <end position="97"/>
    </location>
</feature>
<dbReference type="Proteomes" id="UP000779507">
    <property type="component" value="Unassembled WGS sequence"/>
</dbReference>
<evidence type="ECO:0000313" key="3">
    <source>
        <dbReference type="Proteomes" id="UP000779507"/>
    </source>
</evidence>
<proteinExistence type="predicted"/>
<name>A0ABX2FTF8_9BACT</name>
<dbReference type="EMBL" id="JABSNP010000011">
    <property type="protein sequence ID" value="NRT19727.1"/>
    <property type="molecule type" value="Genomic_DNA"/>
</dbReference>
<organism evidence="2 3">
    <name type="scientific">Hymenobacter caeli</name>
    <dbReference type="NCBI Taxonomy" id="2735894"/>
    <lineage>
        <taxon>Bacteria</taxon>
        <taxon>Pseudomonadati</taxon>
        <taxon>Bacteroidota</taxon>
        <taxon>Cytophagia</taxon>
        <taxon>Cytophagales</taxon>
        <taxon>Hymenobacteraceae</taxon>
        <taxon>Hymenobacter</taxon>
    </lineage>
</organism>
<protein>
    <recommendedName>
        <fullName evidence="1">REase AHJR-like domain-containing protein</fullName>
    </recommendedName>
</protein>
<accession>A0ABX2FTF8</accession>
<reference evidence="2 3" key="1">
    <citation type="submission" date="2020-05" db="EMBL/GenBank/DDBJ databases">
        <title>Genomic Encyclopedia of Type Strains, Phase IV (KMG-V): Genome sequencing to study the core and pangenomes of soil and plant-associated prokaryotes.</title>
        <authorList>
            <person name="Whitman W."/>
        </authorList>
    </citation>
    <scope>NUCLEOTIDE SEQUENCE [LARGE SCALE GENOMIC DNA]</scope>
    <source>
        <strain evidence="2 3">9A</strain>
    </source>
</reference>
<dbReference type="RefSeq" id="WP_173810439.1">
    <property type="nucleotide sequence ID" value="NZ_JABSNP010000011.1"/>
</dbReference>
<dbReference type="InterPro" id="IPR040902">
    <property type="entry name" value="AHJR-like"/>
</dbReference>
<dbReference type="Pfam" id="PF18743">
    <property type="entry name" value="AHJR-like"/>
    <property type="match status" value="1"/>
</dbReference>
<sequence>MNPSQRQHDIQVAALAESYRQQGYAVTAPPDMESVPFDLNGFRPDLLAEKQGQHLLILANNTQQPISIGRLRELSETIKQQPTPGWRLLLINYSPESVAGGLLQDPISWDNIIQRTGQAKKLREAGEAEAAILLFWSALEALLRRHAESLGFPLEQLSVRALLDYLYSDADLSYEHFDQAKMLLSGRNKVAHGFTLPEASQQANLLQNLIDELSGEWLPMRNVA</sequence>
<keyword evidence="3" id="KW-1185">Reference proteome</keyword>
<gene>
    <name evidence="2" type="ORF">HNP98_002561</name>
</gene>
<evidence type="ECO:0000259" key="1">
    <source>
        <dbReference type="Pfam" id="PF18743"/>
    </source>
</evidence>
<comment type="caution">
    <text evidence="2">The sequence shown here is derived from an EMBL/GenBank/DDBJ whole genome shotgun (WGS) entry which is preliminary data.</text>
</comment>